<proteinExistence type="predicted"/>
<evidence type="ECO:0000256" key="1">
    <source>
        <dbReference type="ARBA" id="ARBA00023239"/>
    </source>
</evidence>
<evidence type="ECO:0000313" key="3">
    <source>
        <dbReference type="Proteomes" id="UP001241092"/>
    </source>
</evidence>
<dbReference type="EMBL" id="AP027452">
    <property type="protein sequence ID" value="BDY27359.1"/>
    <property type="molecule type" value="Genomic_DNA"/>
</dbReference>
<reference evidence="2" key="1">
    <citation type="submission" date="2023-03" db="EMBL/GenBank/DDBJ databases">
        <title>Draft genome sequence of a Mycolicibacterium mageritense strain H4_3_1 isolated from a hybrid biological-inorganic system reactor.</title>
        <authorList>
            <person name="Feng X."/>
            <person name="Kazama D."/>
            <person name="Sato K."/>
            <person name="Kobayashi H."/>
        </authorList>
    </citation>
    <scope>NUCLEOTIDE SEQUENCE</scope>
    <source>
        <strain evidence="2">H4_3_1</strain>
    </source>
</reference>
<accession>A0AAI8TR17</accession>
<dbReference type="GO" id="GO:0004397">
    <property type="term" value="F:histidine ammonia-lyase activity"/>
    <property type="evidence" value="ECO:0007669"/>
    <property type="project" value="UniProtKB-EC"/>
</dbReference>
<dbReference type="PANTHER" id="PTHR10362">
    <property type="entry name" value="HISTIDINE AMMONIA-LYASE"/>
    <property type="match status" value="1"/>
</dbReference>
<sequence>MIVLNGSGTIADVVTLADRGDEVSISPDVLAAVGRAYDRAAELSTRFPTYGRTTGVGANRTTQVLADDKDYGMRLLRSHAVDAGDPLAARTVRAMLAVRLIQLCVPGAGLDPKVLSGLERMLNDDALPELLQYASIGTGDLAALAGTALTLIGERPASAPLEPMQPWGADSALPFMSSSALTVGRCCLALDELNRLERASSVIYMLSFLALDGNPSTFSPAAARAAAAPQVLTVAGRLRQLHGDDERGDHVPARIQDPYGLRVYPVAHASVVASLDSLARQLQRTLNAAQENPLFDVDGDAVIHHGAFYQASLSLELDGATLALALTAPITHSRIRMLNDPETNRRNAFLAATEDGSSGLMMVEYVAAGAIAEIRAAAQPASIGTLVLSRGAEEDATFASQGTLQLERSIAAYRVLLGCEFVGAVRLLRQRGLHDGFSGVLGEALALATALPWNDDDRDLRGDLATAEDLLDDLGRLVSDDDPFSPADR</sequence>
<dbReference type="EC" id="4.3.1.3" evidence="2"/>
<dbReference type="InterPro" id="IPR008948">
    <property type="entry name" value="L-Aspartase-like"/>
</dbReference>
<name>A0AAI8TR17_MYCME</name>
<dbReference type="SUPFAM" id="SSF48557">
    <property type="entry name" value="L-aspartase-like"/>
    <property type="match status" value="1"/>
</dbReference>
<dbReference type="Gene3D" id="1.20.200.10">
    <property type="entry name" value="Fumarase/aspartase (Central domain)"/>
    <property type="match status" value="1"/>
</dbReference>
<organism evidence="2 3">
    <name type="scientific">Mycolicibacterium mageritense</name>
    <name type="common">Mycobacterium mageritense</name>
    <dbReference type="NCBI Taxonomy" id="53462"/>
    <lineage>
        <taxon>Bacteria</taxon>
        <taxon>Bacillati</taxon>
        <taxon>Actinomycetota</taxon>
        <taxon>Actinomycetes</taxon>
        <taxon>Mycobacteriales</taxon>
        <taxon>Mycobacteriaceae</taxon>
        <taxon>Mycolicibacterium</taxon>
    </lineage>
</organism>
<dbReference type="InterPro" id="IPR024083">
    <property type="entry name" value="Fumarase/histidase_N"/>
</dbReference>
<dbReference type="InterPro" id="IPR001106">
    <property type="entry name" value="Aromatic_Lyase"/>
</dbReference>
<gene>
    <name evidence="2" type="primary">hutH_1</name>
    <name evidence="2" type="ORF">hbim_01282</name>
</gene>
<protein>
    <submittedName>
        <fullName evidence="2">Histidine ammonia-lyase</fullName>
        <ecNumber evidence="2">4.3.1.3</ecNumber>
    </submittedName>
</protein>
<dbReference type="AlphaFoldDB" id="A0AAI8TR17"/>
<dbReference type="Proteomes" id="UP001241092">
    <property type="component" value="Chromosome"/>
</dbReference>
<dbReference type="Pfam" id="PF00221">
    <property type="entry name" value="Lyase_aromatic"/>
    <property type="match status" value="1"/>
</dbReference>
<evidence type="ECO:0000313" key="2">
    <source>
        <dbReference type="EMBL" id="BDY27359.1"/>
    </source>
</evidence>
<dbReference type="RefSeq" id="WP_276823108.1">
    <property type="nucleotide sequence ID" value="NZ_AP027452.1"/>
</dbReference>
<keyword evidence="1 2" id="KW-0456">Lyase</keyword>
<dbReference type="Gene3D" id="1.10.275.10">
    <property type="entry name" value="Fumarase/aspartase (N-terminal domain)"/>
    <property type="match status" value="1"/>
</dbReference>